<dbReference type="OrthoDB" id="2868974at2"/>
<dbReference type="EMBL" id="CP035485">
    <property type="protein sequence ID" value="QDI90678.1"/>
    <property type="molecule type" value="Genomic_DNA"/>
</dbReference>
<evidence type="ECO:0000313" key="3">
    <source>
        <dbReference type="Proteomes" id="UP000319756"/>
    </source>
</evidence>
<organism evidence="2 3">
    <name type="scientific">Salicibibacter halophilus</name>
    <dbReference type="NCBI Taxonomy" id="2502791"/>
    <lineage>
        <taxon>Bacteria</taxon>
        <taxon>Bacillati</taxon>
        <taxon>Bacillota</taxon>
        <taxon>Bacilli</taxon>
        <taxon>Bacillales</taxon>
        <taxon>Bacillaceae</taxon>
        <taxon>Salicibibacter</taxon>
    </lineage>
</organism>
<keyword evidence="3" id="KW-1185">Reference proteome</keyword>
<proteinExistence type="predicted"/>
<keyword evidence="1" id="KW-1133">Transmembrane helix</keyword>
<gene>
    <name evidence="2" type="ORF">EPH95_05365</name>
</gene>
<dbReference type="KEGG" id="sale:EPH95_05365"/>
<dbReference type="AlphaFoldDB" id="A0A514LFP9"/>
<keyword evidence="1" id="KW-0812">Transmembrane</keyword>
<name>A0A514LFP9_9BACI</name>
<accession>A0A514LFP9</accession>
<feature type="transmembrane region" description="Helical" evidence="1">
    <location>
        <begin position="30"/>
        <end position="54"/>
    </location>
</feature>
<dbReference type="Proteomes" id="UP000319756">
    <property type="component" value="Chromosome"/>
</dbReference>
<protein>
    <submittedName>
        <fullName evidence="2">DUF3995 domain-containing protein</fullName>
    </submittedName>
</protein>
<reference evidence="3" key="1">
    <citation type="submission" date="2019-01" db="EMBL/GenBank/DDBJ databases">
        <title>Genomic analysis of Salicibibacter sp. NKC3-5.</title>
        <authorList>
            <person name="Oh Y.J."/>
        </authorList>
    </citation>
    <scope>NUCLEOTIDE SEQUENCE [LARGE SCALE GENOMIC DNA]</scope>
    <source>
        <strain evidence="3">NKC3-5</strain>
    </source>
</reference>
<sequence>MSFYWAMGGMLGVRPLGGAIYEMSLNPEPLFVIMVWLTGFIKLVGVVLLLMLLVQWRKMVTF</sequence>
<keyword evidence="1" id="KW-0472">Membrane</keyword>
<evidence type="ECO:0000256" key="1">
    <source>
        <dbReference type="SAM" id="Phobius"/>
    </source>
</evidence>
<evidence type="ECO:0000313" key="2">
    <source>
        <dbReference type="EMBL" id="QDI90678.1"/>
    </source>
</evidence>